<dbReference type="GO" id="GO:0016020">
    <property type="term" value="C:membrane"/>
    <property type="evidence" value="ECO:0007669"/>
    <property type="project" value="UniProtKB-SubCell"/>
</dbReference>
<evidence type="ECO:0000256" key="2">
    <source>
        <dbReference type="ARBA" id="ARBA00022692"/>
    </source>
</evidence>
<dbReference type="GO" id="GO:0016765">
    <property type="term" value="F:transferase activity, transferring alkyl or aryl (other than methyl) groups"/>
    <property type="evidence" value="ECO:0007669"/>
    <property type="project" value="InterPro"/>
</dbReference>
<evidence type="ECO:0000256" key="3">
    <source>
        <dbReference type="ARBA" id="ARBA00022989"/>
    </source>
</evidence>
<dbReference type="AlphaFoldDB" id="A0A9W6GAM3"/>
<sequence length="316" mass="33235">MTSLKPEAIAPAEPRTPSLRAAAAGAVALARPRQWVKNVAVLLPFLDPQVWDRATIAGPLLAVAAFMLASSLVYAVNDIADRERDRHHPVKRHRPLASGALSVRQAVLVAATCAAGSAALAIAAAPGLLVPIGAYVALNFAYSRKLRDVPVLELFTVAAGFPLRALAGYLVLGAAPASLIVLATLFVSLLLVLGKRRREIVVAGTAHRAALRGYTASMLEHFISIAGGLATATFLLFALRGPHATESEGPQAMLVIPLLLMALFRYLQRLELRGGDGDPTRLLLRDPVLLAIGAGCLACLAATELIDMSDLFGPSD</sequence>
<dbReference type="InterPro" id="IPR050475">
    <property type="entry name" value="Prenyltransferase_related"/>
</dbReference>
<dbReference type="InterPro" id="IPR000537">
    <property type="entry name" value="UbiA_prenyltransferase"/>
</dbReference>
<dbReference type="PANTHER" id="PTHR42723:SF1">
    <property type="entry name" value="CHLOROPHYLL SYNTHASE, CHLOROPLASTIC"/>
    <property type="match status" value="1"/>
</dbReference>
<dbReference type="GO" id="GO:0016757">
    <property type="term" value="F:glycosyltransferase activity"/>
    <property type="evidence" value="ECO:0007669"/>
    <property type="project" value="UniProtKB-KW"/>
</dbReference>
<evidence type="ECO:0000313" key="7">
    <source>
        <dbReference type="Proteomes" id="UP001144313"/>
    </source>
</evidence>
<keyword evidence="7" id="KW-1185">Reference proteome</keyword>
<dbReference type="Pfam" id="PF01040">
    <property type="entry name" value="UbiA"/>
    <property type="match status" value="1"/>
</dbReference>
<dbReference type="EMBL" id="BSDT01000001">
    <property type="protein sequence ID" value="GLI43238.1"/>
    <property type="molecule type" value="Genomic_DNA"/>
</dbReference>
<dbReference type="PANTHER" id="PTHR42723">
    <property type="entry name" value="CHLOROPHYLL SYNTHASE"/>
    <property type="match status" value="1"/>
</dbReference>
<comment type="subcellular location">
    <subcellularLocation>
        <location evidence="1">Membrane</location>
        <topology evidence="1">Multi-pass membrane protein</topology>
    </subcellularLocation>
</comment>
<keyword evidence="4 5" id="KW-0472">Membrane</keyword>
<evidence type="ECO:0000313" key="6">
    <source>
        <dbReference type="EMBL" id="GLI43238.1"/>
    </source>
</evidence>
<keyword evidence="6" id="KW-0328">Glycosyltransferase</keyword>
<feature type="transmembrane region" description="Helical" evidence="5">
    <location>
        <begin position="56"/>
        <end position="76"/>
    </location>
</feature>
<organism evidence="6 7">
    <name type="scientific">Glycomyces algeriensis</name>
    <dbReference type="NCBI Taxonomy" id="256037"/>
    <lineage>
        <taxon>Bacteria</taxon>
        <taxon>Bacillati</taxon>
        <taxon>Actinomycetota</taxon>
        <taxon>Actinomycetes</taxon>
        <taxon>Glycomycetales</taxon>
        <taxon>Glycomycetaceae</taxon>
        <taxon>Glycomyces</taxon>
    </lineage>
</organism>
<proteinExistence type="predicted"/>
<feature type="transmembrane region" description="Helical" evidence="5">
    <location>
        <begin position="214"/>
        <end position="239"/>
    </location>
</feature>
<evidence type="ECO:0000256" key="1">
    <source>
        <dbReference type="ARBA" id="ARBA00004141"/>
    </source>
</evidence>
<reference evidence="6" key="1">
    <citation type="submission" date="2022-12" db="EMBL/GenBank/DDBJ databases">
        <title>Reference genome sequencing for broad-spectrum identification of bacterial and archaeal isolates by mass spectrometry.</title>
        <authorList>
            <person name="Sekiguchi Y."/>
            <person name="Tourlousse D.M."/>
        </authorList>
    </citation>
    <scope>NUCLEOTIDE SEQUENCE</scope>
    <source>
        <strain evidence="6">LLR39Z86</strain>
    </source>
</reference>
<feature type="transmembrane region" description="Helical" evidence="5">
    <location>
        <begin position="123"/>
        <end position="142"/>
    </location>
</feature>
<dbReference type="RefSeq" id="WP_270113567.1">
    <property type="nucleotide sequence ID" value="NZ_BAAAOL010000017.1"/>
</dbReference>
<feature type="transmembrane region" description="Helical" evidence="5">
    <location>
        <begin position="173"/>
        <end position="193"/>
    </location>
</feature>
<dbReference type="Proteomes" id="UP001144313">
    <property type="component" value="Unassembled WGS sequence"/>
</dbReference>
<feature type="transmembrane region" description="Helical" evidence="5">
    <location>
        <begin position="288"/>
        <end position="306"/>
    </location>
</feature>
<keyword evidence="3 5" id="KW-1133">Transmembrane helix</keyword>
<evidence type="ECO:0000256" key="4">
    <source>
        <dbReference type="ARBA" id="ARBA00023136"/>
    </source>
</evidence>
<comment type="caution">
    <text evidence="6">The sequence shown here is derived from an EMBL/GenBank/DDBJ whole genome shotgun (WGS) entry which is preliminary data.</text>
</comment>
<dbReference type="InterPro" id="IPR044878">
    <property type="entry name" value="UbiA_sf"/>
</dbReference>
<name>A0A9W6GAM3_9ACTN</name>
<dbReference type="CDD" id="cd13963">
    <property type="entry name" value="PT_UbiA_2"/>
    <property type="match status" value="1"/>
</dbReference>
<gene>
    <name evidence="6" type="ORF">GALLR39Z86_30880</name>
</gene>
<feature type="transmembrane region" description="Helical" evidence="5">
    <location>
        <begin position="251"/>
        <end position="267"/>
    </location>
</feature>
<protein>
    <submittedName>
        <fullName evidence="6">Decaprenyl-phosphate phosphoribosyltransferase</fullName>
    </submittedName>
</protein>
<evidence type="ECO:0000256" key="5">
    <source>
        <dbReference type="SAM" id="Phobius"/>
    </source>
</evidence>
<dbReference type="Gene3D" id="1.10.357.140">
    <property type="entry name" value="UbiA prenyltransferase"/>
    <property type="match status" value="1"/>
</dbReference>
<accession>A0A9W6GAM3</accession>
<keyword evidence="6" id="KW-0808">Transferase</keyword>
<keyword evidence="2 5" id="KW-0812">Transmembrane</keyword>